<dbReference type="InterPro" id="IPR002125">
    <property type="entry name" value="CMP_dCMP_dom"/>
</dbReference>
<sequence length="150" mass="16368">MELAFKAATEALDNQEVPVGCVFVLDGKVIATGRNRVNETKNACMHAEFVCLNQVVANQGREVLPRLEVYVTVEPCIMCAAMLGQIGVRKIVYGAPNDRFGGLGSVLDILRGNSRVAITSGVQKERAVALLKKFYTGQNPNTECLKRKNK</sequence>
<dbReference type="GO" id="GO:0046872">
    <property type="term" value="F:metal ion binding"/>
    <property type="evidence" value="ECO:0007669"/>
    <property type="project" value="UniProtKB-KW"/>
</dbReference>
<evidence type="ECO:0000313" key="4">
    <source>
        <dbReference type="RefSeq" id="XP_018494975.1"/>
    </source>
</evidence>
<evidence type="ECO:0000313" key="3">
    <source>
        <dbReference type="Proteomes" id="UP000694867"/>
    </source>
</evidence>
<dbReference type="RefSeq" id="XP_018494975.1">
    <property type="nucleotide sequence ID" value="XM_018639459.2"/>
</dbReference>
<keyword evidence="1" id="KW-0378">Hydrolase</keyword>
<dbReference type="AlphaFoldDB" id="A0AAJ7L4W4"/>
<organism evidence="3 4">
    <name type="scientific">Galendromus occidentalis</name>
    <name type="common">western predatory mite</name>
    <dbReference type="NCBI Taxonomy" id="34638"/>
    <lineage>
        <taxon>Eukaryota</taxon>
        <taxon>Metazoa</taxon>
        <taxon>Ecdysozoa</taxon>
        <taxon>Arthropoda</taxon>
        <taxon>Chelicerata</taxon>
        <taxon>Arachnida</taxon>
        <taxon>Acari</taxon>
        <taxon>Parasitiformes</taxon>
        <taxon>Mesostigmata</taxon>
        <taxon>Gamasina</taxon>
        <taxon>Phytoseioidea</taxon>
        <taxon>Phytoseiidae</taxon>
        <taxon>Typhlodrominae</taxon>
        <taxon>Galendromus</taxon>
    </lineage>
</organism>
<dbReference type="Gene3D" id="3.40.140.10">
    <property type="entry name" value="Cytidine Deaminase, domain 2"/>
    <property type="match status" value="1"/>
</dbReference>
<dbReference type="PANTHER" id="PTHR11079">
    <property type="entry name" value="CYTOSINE DEAMINASE FAMILY MEMBER"/>
    <property type="match status" value="1"/>
</dbReference>
<reference evidence="4" key="1">
    <citation type="submission" date="2025-08" db="UniProtKB">
        <authorList>
            <consortium name="RefSeq"/>
        </authorList>
    </citation>
    <scope>IDENTIFICATION</scope>
</reference>
<feature type="domain" description="CMP/dCMP-type deaminase" evidence="2">
    <location>
        <begin position="1"/>
        <end position="107"/>
    </location>
</feature>
<accession>A0AAJ7L4W4</accession>
<dbReference type="Proteomes" id="UP000694867">
    <property type="component" value="Unplaced"/>
</dbReference>
<dbReference type="GeneID" id="100908243"/>
<dbReference type="SUPFAM" id="SSF53927">
    <property type="entry name" value="Cytidine deaminase-like"/>
    <property type="match status" value="1"/>
</dbReference>
<dbReference type="Pfam" id="PF00383">
    <property type="entry name" value="dCMP_cyt_deam_1"/>
    <property type="match status" value="1"/>
</dbReference>
<dbReference type="KEGG" id="goe:100908243"/>
<dbReference type="CDD" id="cd01285">
    <property type="entry name" value="nucleoside_deaminase"/>
    <property type="match status" value="1"/>
</dbReference>
<gene>
    <name evidence="4" type="primary">LOC100908243</name>
</gene>
<keyword evidence="3" id="KW-1185">Reference proteome</keyword>
<dbReference type="GO" id="GO:0005634">
    <property type="term" value="C:nucleus"/>
    <property type="evidence" value="ECO:0007669"/>
    <property type="project" value="TreeGrafter"/>
</dbReference>
<name>A0AAJ7L4W4_9ACAR</name>
<dbReference type="GO" id="GO:0052717">
    <property type="term" value="F:tRNA-specific adenosine-34 deaminase activity"/>
    <property type="evidence" value="ECO:0007669"/>
    <property type="project" value="UniProtKB-EC"/>
</dbReference>
<dbReference type="PROSITE" id="PS51747">
    <property type="entry name" value="CYT_DCMP_DEAMINASES_2"/>
    <property type="match status" value="1"/>
</dbReference>
<dbReference type="GO" id="GO:0005737">
    <property type="term" value="C:cytoplasm"/>
    <property type="evidence" value="ECO:0007669"/>
    <property type="project" value="TreeGrafter"/>
</dbReference>
<protein>
    <submittedName>
        <fullName evidence="4">tRNA-specific adenosine deaminase 2</fullName>
    </submittedName>
</protein>
<dbReference type="PANTHER" id="PTHR11079:SF149">
    <property type="entry name" value="TRNA-SPECIFIC ADENOSINE DEAMINASE 2"/>
    <property type="match status" value="1"/>
</dbReference>
<evidence type="ECO:0000256" key="1">
    <source>
        <dbReference type="ARBA" id="ARBA00022801"/>
    </source>
</evidence>
<proteinExistence type="predicted"/>
<dbReference type="InterPro" id="IPR016193">
    <property type="entry name" value="Cytidine_deaminase-like"/>
</dbReference>
<evidence type="ECO:0000259" key="2">
    <source>
        <dbReference type="PROSITE" id="PS51747"/>
    </source>
</evidence>
<dbReference type="GO" id="GO:0002100">
    <property type="term" value="P:tRNA wobble adenosine to inosine editing"/>
    <property type="evidence" value="ECO:0007669"/>
    <property type="project" value="InterPro"/>
</dbReference>